<dbReference type="CDD" id="cd04301">
    <property type="entry name" value="NAT_SF"/>
    <property type="match status" value="1"/>
</dbReference>
<evidence type="ECO:0000256" key="2">
    <source>
        <dbReference type="ARBA" id="ARBA00023315"/>
    </source>
</evidence>
<name>A0A3S5B2A8_9NEIS</name>
<accession>A0A3S5B2A8</accession>
<dbReference type="EMBL" id="LR134533">
    <property type="protein sequence ID" value="VEJ49622.1"/>
    <property type="molecule type" value="Genomic_DNA"/>
</dbReference>
<dbReference type="Proteomes" id="UP000272771">
    <property type="component" value="Chromosome"/>
</dbReference>
<keyword evidence="2" id="KW-0012">Acyltransferase</keyword>
<evidence type="ECO:0000259" key="3">
    <source>
        <dbReference type="PROSITE" id="PS51186"/>
    </source>
</evidence>
<dbReference type="RefSeq" id="WP_004284298.1">
    <property type="nucleotide sequence ID" value="NZ_CAUJRG010000006.1"/>
</dbReference>
<protein>
    <submittedName>
        <fullName evidence="4">Ribosomal-protein-alanine acetyltransferase</fullName>
    </submittedName>
</protein>
<dbReference type="Pfam" id="PF00583">
    <property type="entry name" value="Acetyltransf_1"/>
    <property type="match status" value="1"/>
</dbReference>
<proteinExistence type="predicted"/>
<dbReference type="PANTHER" id="PTHR10545:SF42">
    <property type="entry name" value="ACETYLTRANSFERASE"/>
    <property type="match status" value="1"/>
</dbReference>
<gene>
    <name evidence="4" type="ORF">NCTC12742_00279</name>
</gene>
<dbReference type="GO" id="GO:0008080">
    <property type="term" value="F:N-acetyltransferase activity"/>
    <property type="evidence" value="ECO:0007669"/>
    <property type="project" value="TreeGrafter"/>
</dbReference>
<keyword evidence="1 4" id="KW-0808">Transferase</keyword>
<dbReference type="PROSITE" id="PS51186">
    <property type="entry name" value="GNAT"/>
    <property type="match status" value="1"/>
</dbReference>
<dbReference type="AlphaFoldDB" id="A0A3S5B2A8"/>
<dbReference type="InterPro" id="IPR051016">
    <property type="entry name" value="Diverse_Substrate_AcTransf"/>
</dbReference>
<dbReference type="InterPro" id="IPR016181">
    <property type="entry name" value="Acyl_CoA_acyltransferase"/>
</dbReference>
<reference evidence="4 5" key="1">
    <citation type="submission" date="2018-12" db="EMBL/GenBank/DDBJ databases">
        <authorList>
            <consortium name="Pathogen Informatics"/>
        </authorList>
    </citation>
    <scope>NUCLEOTIDE SEQUENCE [LARGE SCALE GENOMIC DNA]</scope>
    <source>
        <strain evidence="4 5">NCTC12742</strain>
    </source>
</reference>
<dbReference type="Gene3D" id="3.40.630.30">
    <property type="match status" value="1"/>
</dbReference>
<dbReference type="PANTHER" id="PTHR10545">
    <property type="entry name" value="DIAMINE N-ACETYLTRANSFERASE"/>
    <property type="match status" value="1"/>
</dbReference>
<dbReference type="OrthoDB" id="9805924at2"/>
<keyword evidence="5" id="KW-1185">Reference proteome</keyword>
<evidence type="ECO:0000313" key="5">
    <source>
        <dbReference type="Proteomes" id="UP000272771"/>
    </source>
</evidence>
<dbReference type="InterPro" id="IPR000182">
    <property type="entry name" value="GNAT_dom"/>
</dbReference>
<dbReference type="SUPFAM" id="SSF55729">
    <property type="entry name" value="Acyl-CoA N-acyltransferases (Nat)"/>
    <property type="match status" value="1"/>
</dbReference>
<evidence type="ECO:0000256" key="1">
    <source>
        <dbReference type="ARBA" id="ARBA00022679"/>
    </source>
</evidence>
<organism evidence="4 5">
    <name type="scientific">Neisseria weaveri</name>
    <dbReference type="NCBI Taxonomy" id="28091"/>
    <lineage>
        <taxon>Bacteria</taxon>
        <taxon>Pseudomonadati</taxon>
        <taxon>Pseudomonadota</taxon>
        <taxon>Betaproteobacteria</taxon>
        <taxon>Neisseriales</taxon>
        <taxon>Neisseriaceae</taxon>
        <taxon>Neisseria</taxon>
    </lineage>
</organism>
<feature type="domain" description="N-acetyltransferase" evidence="3">
    <location>
        <begin position="3"/>
        <end position="147"/>
    </location>
</feature>
<evidence type="ECO:0000313" key="4">
    <source>
        <dbReference type="EMBL" id="VEJ49622.1"/>
    </source>
</evidence>
<dbReference type="STRING" id="28091.SAMEA3174300_00962"/>
<sequence length="147" mass="16996">MNVSIRPLTPENAEAWQILWQEYLACCQTELAAGVTVHTWQQIVRSRNIKGLAAFDRQGRMLGFAHIVLHPNTWHTTDCCCLEDLFVGSTYRRLGIARLLIEAVYRLAEQQNCNRVYWVTAQDNHAAQALYRQVARPTGMIQYRKDF</sequence>